<dbReference type="GO" id="GO:0000338">
    <property type="term" value="P:protein deneddylation"/>
    <property type="evidence" value="ECO:0007669"/>
    <property type="project" value="InterPro"/>
</dbReference>
<comment type="caution">
    <text evidence="3">The sequence shown here is derived from an EMBL/GenBank/DDBJ whole genome shotgun (WGS) entry which is preliminary data.</text>
</comment>
<gene>
    <name evidence="3" type="ORF">HXX76_001485</name>
</gene>
<feature type="compositionally biased region" description="Gly residues" evidence="2">
    <location>
        <begin position="623"/>
        <end position="633"/>
    </location>
</feature>
<dbReference type="OrthoDB" id="559197at2759"/>
<dbReference type="PANTHER" id="PTHR13339:SF0">
    <property type="entry name" value="COP9 SIGNALOSOME COMPLEX SUBUNIT 8"/>
    <property type="match status" value="1"/>
</dbReference>
<feature type="region of interest" description="Disordered" evidence="2">
    <location>
        <begin position="623"/>
        <end position="664"/>
    </location>
</feature>
<keyword evidence="1" id="KW-0963">Cytoplasm</keyword>
<evidence type="ECO:0000313" key="4">
    <source>
        <dbReference type="Proteomes" id="UP000650467"/>
    </source>
</evidence>
<dbReference type="GO" id="GO:0008180">
    <property type="term" value="C:COP9 signalosome"/>
    <property type="evidence" value="ECO:0007669"/>
    <property type="project" value="InterPro"/>
</dbReference>
<feature type="compositionally biased region" description="Gly residues" evidence="2">
    <location>
        <begin position="641"/>
        <end position="664"/>
    </location>
</feature>
<dbReference type="Proteomes" id="UP000650467">
    <property type="component" value="Unassembled WGS sequence"/>
</dbReference>
<keyword evidence="4" id="KW-1185">Reference proteome</keyword>
<evidence type="ECO:0000313" key="3">
    <source>
        <dbReference type="EMBL" id="KAG2444741.1"/>
    </source>
</evidence>
<name>A0A836B1B6_CHLIN</name>
<dbReference type="EMBL" id="JAEHOC010000002">
    <property type="protein sequence ID" value="KAG2444741.1"/>
    <property type="molecule type" value="Genomic_DNA"/>
</dbReference>
<organism evidence="3 4">
    <name type="scientific">Chlamydomonas incerta</name>
    <dbReference type="NCBI Taxonomy" id="51695"/>
    <lineage>
        <taxon>Eukaryota</taxon>
        <taxon>Viridiplantae</taxon>
        <taxon>Chlorophyta</taxon>
        <taxon>core chlorophytes</taxon>
        <taxon>Chlorophyceae</taxon>
        <taxon>CS clade</taxon>
        <taxon>Chlamydomonadales</taxon>
        <taxon>Chlamydomonadaceae</taxon>
        <taxon>Chlamydomonas</taxon>
    </lineage>
</organism>
<evidence type="ECO:0000256" key="2">
    <source>
        <dbReference type="SAM" id="MobiDB-lite"/>
    </source>
</evidence>
<proteinExistence type="predicted"/>
<dbReference type="GO" id="GO:0010387">
    <property type="term" value="P:COP9 signalosome assembly"/>
    <property type="evidence" value="ECO:0007669"/>
    <property type="project" value="InterPro"/>
</dbReference>
<evidence type="ECO:0000256" key="1">
    <source>
        <dbReference type="ARBA" id="ARBA00022490"/>
    </source>
</evidence>
<dbReference type="AlphaFoldDB" id="A0A836B1B6"/>
<dbReference type="InterPro" id="IPR033205">
    <property type="entry name" value="COP9_CSN8"/>
</dbReference>
<dbReference type="PANTHER" id="PTHR13339">
    <property type="entry name" value="COP9 SIGNALOSOME COMPLEX SUBUNIT 8"/>
    <property type="match status" value="1"/>
</dbReference>
<accession>A0A836B1B6</accession>
<protein>
    <submittedName>
        <fullName evidence="3">Uncharacterized protein</fullName>
    </submittedName>
</protein>
<reference evidence="3" key="1">
    <citation type="journal article" date="2020" name="bioRxiv">
        <title>Comparative genomics of Chlamydomonas.</title>
        <authorList>
            <person name="Craig R.J."/>
            <person name="Hasan A.R."/>
            <person name="Ness R.W."/>
            <person name="Keightley P.D."/>
        </authorList>
    </citation>
    <scope>NUCLEOTIDE SEQUENCE</scope>
    <source>
        <strain evidence="3">SAG 7.73</strain>
    </source>
</reference>
<sequence length="693" mass="72025">MASPLARFWRCESLKIRFGITRDDSESDDDDGDIRHPSLLAAWCVAGIGAEMARNITVLSLEGPLDLPTLTTVSLVLAGTLRHVHTLKLNTDPCGAGGFRDAYAIHSALRGAFPALQELCLPAMACLRGLEAFDGSAPHTVRVLTSSELSSVRMSHVRSLLRLSQLRHLDLRGEAWDATWEGDDYRVWDDVDADDDADEGIPAGADAELALGDATLLEELRELPEEEVQGIWALRRLIALAPPELESLRLHVIFQEIDFVGGRITRAVESYDDIYVHHLRFAAAALLPRLEATGQRLPLLKVELLLGKPGVLTSLLQPHSAFARLLAKCDRMELGLLHVYVGPPSVHPGTETAAAAATLQAVARAMGGGLPDQLEISSKQPSWYCTLQLRPRCQQRGGVAAADGRCDSGGRGTGGAATAAPAAVMELTTEQVLERAADKMWAAASVQCAASMAGATMDAHVAAAGAADSRSPWLRYNGLERMLLLGGPFVWQLTCGPGAGGSARLLTDWLGSLVAAGRPLPPAAAAAGTAEDAVGTAGRAIRGCSFASCGSGSAMAVVPCGHLDAELQLQLYQAAAAAACKTPSFLQVIQELWDDHRRSTPQPAAAVARAAAARTAAGADGPAYGGSGGGGGPPAKTNAAGAGGEPGQAPGGEPTGDAAAGGGGGDDLQALMRLLPLLVQAHAAVVRVELGKS</sequence>